<keyword evidence="4" id="KW-0378">Hydrolase</keyword>
<dbReference type="RefSeq" id="WP_076173640.1">
    <property type="nucleotide sequence ID" value="NZ_MRTP01000009.1"/>
</dbReference>
<evidence type="ECO:0000256" key="2">
    <source>
        <dbReference type="ARBA" id="ARBA00005336"/>
    </source>
</evidence>
<dbReference type="InterPro" id="IPR017853">
    <property type="entry name" value="GH"/>
</dbReference>
<evidence type="ECO:0000313" key="7">
    <source>
        <dbReference type="EMBL" id="OMF51640.1"/>
    </source>
</evidence>
<dbReference type="AlphaFoldDB" id="A0A1R1EIJ7"/>
<gene>
    <name evidence="7" type="ORF">BK138_25625</name>
</gene>
<dbReference type="Pfam" id="PF00933">
    <property type="entry name" value="Glyco_hydro_3"/>
    <property type="match status" value="1"/>
</dbReference>
<keyword evidence="8" id="KW-1185">Reference proteome</keyword>
<dbReference type="Gene3D" id="3.40.50.1700">
    <property type="entry name" value="Glycoside hydrolase family 3 C-terminal domain"/>
    <property type="match status" value="1"/>
</dbReference>
<organism evidence="7 8">
    <name type="scientific">Paenibacillus rhizosphaerae</name>
    <dbReference type="NCBI Taxonomy" id="297318"/>
    <lineage>
        <taxon>Bacteria</taxon>
        <taxon>Bacillati</taxon>
        <taxon>Bacillota</taxon>
        <taxon>Bacilli</taxon>
        <taxon>Bacillales</taxon>
        <taxon>Paenibacillaceae</taxon>
        <taxon>Paenibacillus</taxon>
    </lineage>
</organism>
<dbReference type="InterPro" id="IPR001764">
    <property type="entry name" value="Glyco_hydro_3_N"/>
</dbReference>
<dbReference type="SUPFAM" id="SSF52279">
    <property type="entry name" value="Beta-D-glucan exohydrolase, C-terminal domain"/>
    <property type="match status" value="1"/>
</dbReference>
<dbReference type="EC" id="3.2.1.52" evidence="3"/>
<evidence type="ECO:0000256" key="4">
    <source>
        <dbReference type="ARBA" id="ARBA00022801"/>
    </source>
</evidence>
<dbReference type="NCBIfam" id="NF003740">
    <property type="entry name" value="PRK05337.1"/>
    <property type="match status" value="1"/>
</dbReference>
<feature type="domain" description="Glycoside hydrolase family 3 N-terminal" evidence="6">
    <location>
        <begin position="16"/>
        <end position="338"/>
    </location>
</feature>
<sequence>MNQERKIDQLIKSMSLRQKIGQMFVCGFWGTEISEELRQFISTHQIGGVIYFARNVKTTEQVGRLSRDLQQAAAASGMLPLWISIDQEGGMVARITEGVALMPGNMALAAAGSADWVYESARVSGEELRSLGINLNFAPVLDVNNNPLNPVIGVRSYGESPEAVAEYGTLAFRGLQDAGVAATAKHFPGHGDTAVDSHLDLPTITHDRERMDEVELVPFRKAIAEGIDAVMSAHIYFPALEPSKLPVTLSHAVLTGLLREELGYDGVVMTDCMEMKAIAEHYGTVKAAVMAVEAGADTVLISQTPQLQVEAMEALEQAVRSGRIAESRIDASVRRLLALKAKRGLLGSPAELGTLRPELDGQVVEDLHGLQDELAQNGKQAAPGLRDKLPGSEAHMDLARRISEASITLVQARDGILPLKRERTLVISVAAAALTIADETIARTESLGSALAAQGIDVSDRQVPLAEVAEQAGRLMEEAEGGEVRQIVVGTYNAQFDPAQIKLVQDLLALGKPVVVAALRNPYDLMCFPEASALVAAYESRPLALVSTAKAIAGAIPFKGSLPVSLGASYPAGWGLQTKA</sequence>
<dbReference type="PRINTS" id="PR00133">
    <property type="entry name" value="GLHYDRLASE3"/>
</dbReference>
<name>A0A1R1EIJ7_9BACL</name>
<evidence type="ECO:0000256" key="1">
    <source>
        <dbReference type="ARBA" id="ARBA00001231"/>
    </source>
</evidence>
<accession>A0A1R1EIJ7</accession>
<dbReference type="Gene3D" id="3.20.20.300">
    <property type="entry name" value="Glycoside hydrolase, family 3, N-terminal domain"/>
    <property type="match status" value="1"/>
</dbReference>
<dbReference type="InterPro" id="IPR050226">
    <property type="entry name" value="NagZ_Beta-hexosaminidase"/>
</dbReference>
<dbReference type="PANTHER" id="PTHR30480:SF13">
    <property type="entry name" value="BETA-HEXOSAMINIDASE"/>
    <property type="match status" value="1"/>
</dbReference>
<dbReference type="EMBL" id="MRTP01000009">
    <property type="protein sequence ID" value="OMF51640.1"/>
    <property type="molecule type" value="Genomic_DNA"/>
</dbReference>
<reference evidence="7 8" key="1">
    <citation type="submission" date="2016-11" db="EMBL/GenBank/DDBJ databases">
        <title>Paenibacillus species isolates.</title>
        <authorList>
            <person name="Beno S.M."/>
        </authorList>
    </citation>
    <scope>NUCLEOTIDE SEQUENCE [LARGE SCALE GENOMIC DNA]</scope>
    <source>
        <strain evidence="7 8">FSL R5-0378</strain>
    </source>
</reference>
<dbReference type="GO" id="GO:0004563">
    <property type="term" value="F:beta-N-acetylhexosaminidase activity"/>
    <property type="evidence" value="ECO:0007669"/>
    <property type="project" value="UniProtKB-EC"/>
</dbReference>
<dbReference type="InterPro" id="IPR036962">
    <property type="entry name" value="Glyco_hydro_3_N_sf"/>
</dbReference>
<proteinExistence type="inferred from homology"/>
<dbReference type="SUPFAM" id="SSF51445">
    <property type="entry name" value="(Trans)glycosidases"/>
    <property type="match status" value="1"/>
</dbReference>
<dbReference type="GO" id="GO:0005975">
    <property type="term" value="P:carbohydrate metabolic process"/>
    <property type="evidence" value="ECO:0007669"/>
    <property type="project" value="InterPro"/>
</dbReference>
<keyword evidence="5" id="KW-0326">Glycosidase</keyword>
<evidence type="ECO:0000256" key="3">
    <source>
        <dbReference type="ARBA" id="ARBA00012663"/>
    </source>
</evidence>
<evidence type="ECO:0000259" key="6">
    <source>
        <dbReference type="Pfam" id="PF00933"/>
    </source>
</evidence>
<comment type="similarity">
    <text evidence="2">Belongs to the glycosyl hydrolase 3 family.</text>
</comment>
<evidence type="ECO:0000313" key="8">
    <source>
        <dbReference type="Proteomes" id="UP000187172"/>
    </source>
</evidence>
<evidence type="ECO:0000256" key="5">
    <source>
        <dbReference type="ARBA" id="ARBA00023295"/>
    </source>
</evidence>
<protein>
    <recommendedName>
        <fullName evidence="3">beta-N-acetylhexosaminidase</fullName>
        <ecNumber evidence="3">3.2.1.52</ecNumber>
    </recommendedName>
</protein>
<dbReference type="GO" id="GO:0009254">
    <property type="term" value="P:peptidoglycan turnover"/>
    <property type="evidence" value="ECO:0007669"/>
    <property type="project" value="TreeGrafter"/>
</dbReference>
<dbReference type="InterPro" id="IPR036881">
    <property type="entry name" value="Glyco_hydro_3_C_sf"/>
</dbReference>
<comment type="catalytic activity">
    <reaction evidence="1">
        <text>Hydrolysis of terminal non-reducing N-acetyl-D-hexosamine residues in N-acetyl-beta-D-hexosaminides.</text>
        <dbReference type="EC" id="3.2.1.52"/>
    </reaction>
</comment>
<dbReference type="PANTHER" id="PTHR30480">
    <property type="entry name" value="BETA-HEXOSAMINIDASE-RELATED"/>
    <property type="match status" value="1"/>
</dbReference>
<comment type="caution">
    <text evidence="7">The sequence shown here is derived from an EMBL/GenBank/DDBJ whole genome shotgun (WGS) entry which is preliminary data.</text>
</comment>
<dbReference type="Proteomes" id="UP000187172">
    <property type="component" value="Unassembled WGS sequence"/>
</dbReference>
<dbReference type="STRING" id="297318.BK138_25625"/>